<dbReference type="OMA" id="QNIRYAQ"/>
<sequence length="556" mass="60880">MHLGKTSYILPLGSLLCSISLSYATSLPIVDLGYELHQAFSLDQSTQAYNFSNIRFAAPPTSNQRFRPPLPPSVNRTHIQTGSVGRVCPQGIPVWSPEITIPFLEAVLTGTPFNGSDNVSDYPIVWPPADSRITEDCLFLDVVVPKSVFEGSSGAASVLVWFTGGGFVNGDKTEVLPTGLLERGLETGEEFVYVSANYRLGAFGWLSDGEGMGNAGLYDQRLALEWVKKYIGLFGGDSDRVTVMGESAGGASVVHQLAAYGGNEREGELPFQQAIIQSPGWYAQSVELQKSSLQQFLDLLNVTSVEEARQLPSDQLIAANAYQIATTSLYGTFTYGPVVDTSFITDFPSRILLNPNFKWKNVRVMTSHTTHEGLSFTPPAGVNSSAFPSIIETYVPGLAPETVNRIVQDWYPPIYNTSSSGALGYSSPLERTSVFISDAYFQCKNVYLDAVFDTAYASVFSVPPGLHAQDVAFNFYDHSQPAAAVGMFNESLALTMQDYIITFVKQGIPSSVENNSTKWEEYAKDRRVMNLGLQDIAMTSDPVNTDRCRFWWNITG</sequence>
<protein>
    <recommendedName>
        <fullName evidence="3">Carboxylic ester hydrolase</fullName>
        <ecNumber evidence="3">3.1.1.-</ecNumber>
    </recommendedName>
</protein>
<keyword evidence="2 3" id="KW-0378">Hydrolase</keyword>
<dbReference type="STRING" id="767769.A0A1L9UNY1"/>
<dbReference type="PANTHER" id="PTHR11559">
    <property type="entry name" value="CARBOXYLESTERASE"/>
    <property type="match status" value="1"/>
</dbReference>
<accession>A0A1L9UNY1</accession>
<dbReference type="Gene3D" id="3.40.50.1820">
    <property type="entry name" value="alpha/beta hydrolase"/>
    <property type="match status" value="1"/>
</dbReference>
<keyword evidence="3" id="KW-0732">Signal</keyword>
<feature type="chain" id="PRO_5011825889" description="Carboxylic ester hydrolase" evidence="3">
    <location>
        <begin position="25"/>
        <end position="556"/>
    </location>
</feature>
<feature type="domain" description="Carboxylesterase type B" evidence="4">
    <location>
        <begin position="44"/>
        <end position="551"/>
    </location>
</feature>
<evidence type="ECO:0000259" key="4">
    <source>
        <dbReference type="Pfam" id="PF00135"/>
    </source>
</evidence>
<dbReference type="Proteomes" id="UP000184499">
    <property type="component" value="Unassembled WGS sequence"/>
</dbReference>
<evidence type="ECO:0000313" key="6">
    <source>
        <dbReference type="Proteomes" id="UP000184499"/>
    </source>
</evidence>
<dbReference type="RefSeq" id="XP_067480656.1">
    <property type="nucleotide sequence ID" value="XM_067622541.1"/>
</dbReference>
<dbReference type="SUPFAM" id="SSF53474">
    <property type="entry name" value="alpha/beta-Hydrolases"/>
    <property type="match status" value="1"/>
</dbReference>
<evidence type="ECO:0000256" key="1">
    <source>
        <dbReference type="ARBA" id="ARBA00005964"/>
    </source>
</evidence>
<dbReference type="InterPro" id="IPR019826">
    <property type="entry name" value="Carboxylesterase_B_AS"/>
</dbReference>
<proteinExistence type="inferred from homology"/>
<dbReference type="PROSITE" id="PS00941">
    <property type="entry name" value="CARBOXYLESTERASE_B_2"/>
    <property type="match status" value="1"/>
</dbReference>
<dbReference type="GeneID" id="93575029"/>
<dbReference type="Pfam" id="PF00135">
    <property type="entry name" value="COesterase"/>
    <property type="match status" value="1"/>
</dbReference>
<dbReference type="AlphaFoldDB" id="A0A1L9UNY1"/>
<dbReference type="InterPro" id="IPR050309">
    <property type="entry name" value="Type-B_Carboxylest/Lipase"/>
</dbReference>
<dbReference type="EMBL" id="KV878682">
    <property type="protein sequence ID" value="OJJ73408.1"/>
    <property type="molecule type" value="Genomic_DNA"/>
</dbReference>
<feature type="signal peptide" evidence="3">
    <location>
        <begin position="1"/>
        <end position="24"/>
    </location>
</feature>
<reference evidence="6" key="1">
    <citation type="journal article" date="2017" name="Genome Biol.">
        <title>Comparative genomics reveals high biological diversity and specific adaptations in the industrially and medically important fungal genus Aspergillus.</title>
        <authorList>
            <person name="de Vries R.P."/>
            <person name="Riley R."/>
            <person name="Wiebenga A."/>
            <person name="Aguilar-Osorio G."/>
            <person name="Amillis S."/>
            <person name="Uchima C.A."/>
            <person name="Anderluh G."/>
            <person name="Asadollahi M."/>
            <person name="Askin M."/>
            <person name="Barry K."/>
            <person name="Battaglia E."/>
            <person name="Bayram O."/>
            <person name="Benocci T."/>
            <person name="Braus-Stromeyer S.A."/>
            <person name="Caldana C."/>
            <person name="Canovas D."/>
            <person name="Cerqueira G.C."/>
            <person name="Chen F."/>
            <person name="Chen W."/>
            <person name="Choi C."/>
            <person name="Clum A."/>
            <person name="Dos Santos R.A."/>
            <person name="Damasio A.R."/>
            <person name="Diallinas G."/>
            <person name="Emri T."/>
            <person name="Fekete E."/>
            <person name="Flipphi M."/>
            <person name="Freyberg S."/>
            <person name="Gallo A."/>
            <person name="Gournas C."/>
            <person name="Habgood R."/>
            <person name="Hainaut M."/>
            <person name="Harispe M.L."/>
            <person name="Henrissat B."/>
            <person name="Hilden K.S."/>
            <person name="Hope R."/>
            <person name="Hossain A."/>
            <person name="Karabika E."/>
            <person name="Karaffa L."/>
            <person name="Karanyi Z."/>
            <person name="Krasevec N."/>
            <person name="Kuo A."/>
            <person name="Kusch H."/>
            <person name="LaButti K."/>
            <person name="Lagendijk E.L."/>
            <person name="Lapidus A."/>
            <person name="Levasseur A."/>
            <person name="Lindquist E."/>
            <person name="Lipzen A."/>
            <person name="Logrieco A.F."/>
            <person name="MacCabe A."/>
            <person name="Maekelae M.R."/>
            <person name="Malavazi I."/>
            <person name="Melin P."/>
            <person name="Meyer V."/>
            <person name="Mielnichuk N."/>
            <person name="Miskei M."/>
            <person name="Molnar A.P."/>
            <person name="Mule G."/>
            <person name="Ngan C.Y."/>
            <person name="Orejas M."/>
            <person name="Orosz E."/>
            <person name="Ouedraogo J.P."/>
            <person name="Overkamp K.M."/>
            <person name="Park H.-S."/>
            <person name="Perrone G."/>
            <person name="Piumi F."/>
            <person name="Punt P.J."/>
            <person name="Ram A.F."/>
            <person name="Ramon A."/>
            <person name="Rauscher S."/>
            <person name="Record E."/>
            <person name="Riano-Pachon D.M."/>
            <person name="Robert V."/>
            <person name="Roehrig J."/>
            <person name="Ruller R."/>
            <person name="Salamov A."/>
            <person name="Salih N.S."/>
            <person name="Samson R.A."/>
            <person name="Sandor E."/>
            <person name="Sanguinetti M."/>
            <person name="Schuetze T."/>
            <person name="Sepcic K."/>
            <person name="Shelest E."/>
            <person name="Sherlock G."/>
            <person name="Sophianopoulou V."/>
            <person name="Squina F.M."/>
            <person name="Sun H."/>
            <person name="Susca A."/>
            <person name="Todd R.B."/>
            <person name="Tsang A."/>
            <person name="Unkles S.E."/>
            <person name="van de Wiele N."/>
            <person name="van Rossen-Uffink D."/>
            <person name="Oliveira J.V."/>
            <person name="Vesth T.C."/>
            <person name="Visser J."/>
            <person name="Yu J.-H."/>
            <person name="Zhou M."/>
            <person name="Andersen M.R."/>
            <person name="Archer D.B."/>
            <person name="Baker S.E."/>
            <person name="Benoit I."/>
            <person name="Brakhage A.A."/>
            <person name="Braus G.H."/>
            <person name="Fischer R."/>
            <person name="Frisvad J.C."/>
            <person name="Goldman G.H."/>
            <person name="Houbraken J."/>
            <person name="Oakley B."/>
            <person name="Pocsi I."/>
            <person name="Scazzocchio C."/>
            <person name="Seiboth B."/>
            <person name="vanKuyk P.A."/>
            <person name="Wortman J."/>
            <person name="Dyer P.S."/>
            <person name="Grigoriev I.V."/>
        </authorList>
    </citation>
    <scope>NUCLEOTIDE SEQUENCE [LARGE SCALE GENOMIC DNA]</scope>
    <source>
        <strain evidence="6">CBS 101740 / IMI 381727 / IBT 21946</strain>
    </source>
</reference>
<dbReference type="OrthoDB" id="408631at2759"/>
<evidence type="ECO:0000256" key="3">
    <source>
        <dbReference type="RuleBase" id="RU361235"/>
    </source>
</evidence>
<evidence type="ECO:0000313" key="5">
    <source>
        <dbReference type="EMBL" id="OJJ73408.1"/>
    </source>
</evidence>
<dbReference type="GO" id="GO:0016787">
    <property type="term" value="F:hydrolase activity"/>
    <property type="evidence" value="ECO:0007669"/>
    <property type="project" value="UniProtKB-KW"/>
</dbReference>
<dbReference type="InterPro" id="IPR002018">
    <property type="entry name" value="CarbesteraseB"/>
</dbReference>
<evidence type="ECO:0000256" key="2">
    <source>
        <dbReference type="ARBA" id="ARBA00022801"/>
    </source>
</evidence>
<dbReference type="InterPro" id="IPR019819">
    <property type="entry name" value="Carboxylesterase_B_CS"/>
</dbReference>
<name>A0A1L9UNY1_ASPBC</name>
<keyword evidence="6" id="KW-1185">Reference proteome</keyword>
<comment type="similarity">
    <text evidence="1 3">Belongs to the type-B carboxylesterase/lipase family.</text>
</comment>
<gene>
    <name evidence="5" type="ORF">ASPBRDRAFT_28649</name>
</gene>
<dbReference type="VEuPathDB" id="FungiDB:ASPBRDRAFT_28649"/>
<dbReference type="PROSITE" id="PS00122">
    <property type="entry name" value="CARBOXYLESTERASE_B_1"/>
    <property type="match status" value="1"/>
</dbReference>
<dbReference type="EC" id="3.1.1.-" evidence="3"/>
<dbReference type="InterPro" id="IPR029058">
    <property type="entry name" value="AB_hydrolase_fold"/>
</dbReference>
<organism evidence="5 6">
    <name type="scientific">Aspergillus brasiliensis (strain CBS 101740 / IMI 381727 / IBT 21946)</name>
    <dbReference type="NCBI Taxonomy" id="767769"/>
    <lineage>
        <taxon>Eukaryota</taxon>
        <taxon>Fungi</taxon>
        <taxon>Dikarya</taxon>
        <taxon>Ascomycota</taxon>
        <taxon>Pezizomycotina</taxon>
        <taxon>Eurotiomycetes</taxon>
        <taxon>Eurotiomycetidae</taxon>
        <taxon>Eurotiales</taxon>
        <taxon>Aspergillaceae</taxon>
        <taxon>Aspergillus</taxon>
        <taxon>Aspergillus subgen. Circumdati</taxon>
    </lineage>
</organism>